<accession>X0YGA4</accession>
<comment type="caution">
    <text evidence="2">The sequence shown here is derived from an EMBL/GenBank/DDBJ whole genome shotgun (WGS) entry which is preliminary data.</text>
</comment>
<dbReference type="AlphaFoldDB" id="X0YGA4"/>
<gene>
    <name evidence="2" type="ORF">S01H1_86319</name>
</gene>
<evidence type="ECO:0000313" key="2">
    <source>
        <dbReference type="EMBL" id="GAG47658.1"/>
    </source>
</evidence>
<feature type="compositionally biased region" description="Basic and acidic residues" evidence="1">
    <location>
        <begin position="14"/>
        <end position="25"/>
    </location>
</feature>
<reference evidence="2" key="1">
    <citation type="journal article" date="2014" name="Front. Microbiol.">
        <title>High frequency of phylogenetically diverse reductive dehalogenase-homologous genes in deep subseafloor sedimentary metagenomes.</title>
        <authorList>
            <person name="Kawai M."/>
            <person name="Futagami T."/>
            <person name="Toyoda A."/>
            <person name="Takaki Y."/>
            <person name="Nishi S."/>
            <person name="Hori S."/>
            <person name="Arai W."/>
            <person name="Tsubouchi T."/>
            <person name="Morono Y."/>
            <person name="Uchiyama I."/>
            <person name="Ito T."/>
            <person name="Fujiyama A."/>
            <person name="Inagaki F."/>
            <person name="Takami H."/>
        </authorList>
    </citation>
    <scope>NUCLEOTIDE SEQUENCE</scope>
    <source>
        <strain evidence="2">Expedition CK06-06</strain>
    </source>
</reference>
<feature type="non-terminal residue" evidence="2">
    <location>
        <position position="32"/>
    </location>
</feature>
<feature type="region of interest" description="Disordered" evidence="1">
    <location>
        <begin position="1"/>
        <end position="32"/>
    </location>
</feature>
<proteinExistence type="predicted"/>
<feature type="compositionally biased region" description="Acidic residues" evidence="1">
    <location>
        <begin position="1"/>
        <end position="13"/>
    </location>
</feature>
<protein>
    <submittedName>
        <fullName evidence="2">Uncharacterized protein</fullName>
    </submittedName>
</protein>
<sequence>MAGYEPDDLELIDDGWKYSDTEDRPVPFPGSK</sequence>
<organism evidence="2">
    <name type="scientific">marine sediment metagenome</name>
    <dbReference type="NCBI Taxonomy" id="412755"/>
    <lineage>
        <taxon>unclassified sequences</taxon>
        <taxon>metagenomes</taxon>
        <taxon>ecological metagenomes</taxon>
    </lineage>
</organism>
<name>X0YGA4_9ZZZZ</name>
<dbReference type="EMBL" id="BARS01059727">
    <property type="protein sequence ID" value="GAG47658.1"/>
    <property type="molecule type" value="Genomic_DNA"/>
</dbReference>
<evidence type="ECO:0000256" key="1">
    <source>
        <dbReference type="SAM" id="MobiDB-lite"/>
    </source>
</evidence>